<dbReference type="InterPro" id="IPR037401">
    <property type="entry name" value="SnoaL-like"/>
</dbReference>
<gene>
    <name evidence="2" type="ORF">EAH80_22100</name>
</gene>
<dbReference type="PANTHER" id="PTHR41252:SF1">
    <property type="entry name" value="BLR2505 PROTEIN"/>
    <property type="match status" value="1"/>
</dbReference>
<dbReference type="EMBL" id="RCZG01000011">
    <property type="protein sequence ID" value="TPG31650.1"/>
    <property type="molecule type" value="Genomic_DNA"/>
</dbReference>
<accession>A0A502E5F0</accession>
<dbReference type="PANTHER" id="PTHR41252">
    <property type="entry name" value="BLR2505 PROTEIN"/>
    <property type="match status" value="1"/>
</dbReference>
<dbReference type="SUPFAM" id="SSF54427">
    <property type="entry name" value="NTF2-like"/>
    <property type="match status" value="1"/>
</dbReference>
<protein>
    <submittedName>
        <fullName evidence="2">DUF4440 domain-containing protein</fullName>
    </submittedName>
</protein>
<dbReference type="Pfam" id="PF12680">
    <property type="entry name" value="SnoaL_2"/>
    <property type="match status" value="1"/>
</dbReference>
<dbReference type="InterPro" id="IPR032710">
    <property type="entry name" value="NTF2-like_dom_sf"/>
</dbReference>
<dbReference type="Proteomes" id="UP000320095">
    <property type="component" value="Unassembled WGS sequence"/>
</dbReference>
<sequence length="130" mass="14129">MSEQEDNIALVKKGYEAFTAGDVDTVMNMFDDNIEWVQPGDSALSGTYHGKAEVGTYMSKLAEKSMTVKVHRLLADGDMVVALTEVAVDGETGHDADVFTLRDGKTTRVQVHTDTAIMERVYGKKQVAAG</sequence>
<keyword evidence="3" id="KW-1185">Reference proteome</keyword>
<feature type="domain" description="SnoaL-like" evidence="1">
    <location>
        <begin position="12"/>
        <end position="108"/>
    </location>
</feature>
<dbReference type="RefSeq" id="WP_140695733.1">
    <property type="nucleotide sequence ID" value="NZ_RCZG01000011.1"/>
</dbReference>
<name>A0A502E5F0_9MYCO</name>
<evidence type="ECO:0000313" key="2">
    <source>
        <dbReference type="EMBL" id="TPG31650.1"/>
    </source>
</evidence>
<dbReference type="AlphaFoldDB" id="A0A502E5F0"/>
<comment type="caution">
    <text evidence="2">The sequence shown here is derived from an EMBL/GenBank/DDBJ whole genome shotgun (WGS) entry which is preliminary data.</text>
</comment>
<organism evidence="2 3">
    <name type="scientific">Mycolicibacterium hodleri</name>
    <dbReference type="NCBI Taxonomy" id="49897"/>
    <lineage>
        <taxon>Bacteria</taxon>
        <taxon>Bacillati</taxon>
        <taxon>Actinomycetota</taxon>
        <taxon>Actinomycetes</taxon>
        <taxon>Mycobacteriales</taxon>
        <taxon>Mycobacteriaceae</taxon>
        <taxon>Mycolicibacterium</taxon>
    </lineage>
</organism>
<evidence type="ECO:0000313" key="3">
    <source>
        <dbReference type="Proteomes" id="UP000320095"/>
    </source>
</evidence>
<dbReference type="Gene3D" id="3.10.450.50">
    <property type="match status" value="1"/>
</dbReference>
<reference evidence="2 3" key="1">
    <citation type="journal article" date="2019" name="Environ. Microbiol.">
        <title>Species interactions and distinct microbial communities in high Arctic permafrost affected cryosols are associated with the CH4 and CO2 gas fluxes.</title>
        <authorList>
            <person name="Altshuler I."/>
            <person name="Hamel J."/>
            <person name="Turney S."/>
            <person name="Magnuson E."/>
            <person name="Levesque R."/>
            <person name="Greer C."/>
            <person name="Whyte L.G."/>
        </authorList>
    </citation>
    <scope>NUCLEOTIDE SEQUENCE [LARGE SCALE GENOMIC DNA]</scope>
    <source>
        <strain evidence="2 3">S5.20</strain>
    </source>
</reference>
<proteinExistence type="predicted"/>
<dbReference type="OrthoDB" id="5176305at2"/>
<evidence type="ECO:0000259" key="1">
    <source>
        <dbReference type="Pfam" id="PF12680"/>
    </source>
</evidence>